<proteinExistence type="predicted"/>
<comment type="caution">
    <text evidence="2">The sequence shown here is derived from an EMBL/GenBank/DDBJ whole genome shotgun (WGS) entry which is preliminary data.</text>
</comment>
<keyword evidence="1" id="KW-0472">Membrane</keyword>
<name>A0ABW7ZGM7_9ACTN</name>
<protein>
    <recommendedName>
        <fullName evidence="4">Integral membrane protein</fullName>
    </recommendedName>
</protein>
<gene>
    <name evidence="2" type="ORF">ACIBP4_06585</name>
</gene>
<dbReference type="RefSeq" id="WP_396767898.1">
    <property type="nucleotide sequence ID" value="NZ_JBITLA010000001.1"/>
</dbReference>
<keyword evidence="1" id="KW-0812">Transmembrane</keyword>
<evidence type="ECO:0000256" key="1">
    <source>
        <dbReference type="SAM" id="Phobius"/>
    </source>
</evidence>
<dbReference type="Proteomes" id="UP001612812">
    <property type="component" value="Unassembled WGS sequence"/>
</dbReference>
<reference evidence="2 3" key="1">
    <citation type="submission" date="2024-10" db="EMBL/GenBank/DDBJ databases">
        <title>The Natural Products Discovery Center: Release of the First 8490 Sequenced Strains for Exploring Actinobacteria Biosynthetic Diversity.</title>
        <authorList>
            <person name="Kalkreuter E."/>
            <person name="Kautsar S.A."/>
            <person name="Yang D."/>
            <person name="Bader C.D."/>
            <person name="Teijaro C.N."/>
            <person name="Fluegel L."/>
            <person name="Davis C.M."/>
            <person name="Simpson J.R."/>
            <person name="Lauterbach L."/>
            <person name="Steele A.D."/>
            <person name="Gui C."/>
            <person name="Meng S."/>
            <person name="Li G."/>
            <person name="Viehrig K."/>
            <person name="Ye F."/>
            <person name="Su P."/>
            <person name="Kiefer A.F."/>
            <person name="Nichols A."/>
            <person name="Cepeda A.J."/>
            <person name="Yan W."/>
            <person name="Fan B."/>
            <person name="Jiang Y."/>
            <person name="Adhikari A."/>
            <person name="Zheng C.-J."/>
            <person name="Schuster L."/>
            <person name="Cowan T.M."/>
            <person name="Smanski M.J."/>
            <person name="Chevrette M.G."/>
            <person name="De Carvalho L.P.S."/>
            <person name="Shen B."/>
        </authorList>
    </citation>
    <scope>NUCLEOTIDE SEQUENCE [LARGE SCALE GENOMIC DNA]</scope>
    <source>
        <strain evidence="2 3">NPDC049845</strain>
    </source>
</reference>
<keyword evidence="3" id="KW-1185">Reference proteome</keyword>
<evidence type="ECO:0000313" key="3">
    <source>
        <dbReference type="Proteomes" id="UP001612812"/>
    </source>
</evidence>
<accession>A0ABW7ZGM7</accession>
<keyword evidence="1" id="KW-1133">Transmembrane helix</keyword>
<evidence type="ECO:0008006" key="4">
    <source>
        <dbReference type="Google" id="ProtNLM"/>
    </source>
</evidence>
<feature type="transmembrane region" description="Helical" evidence="1">
    <location>
        <begin position="57"/>
        <end position="82"/>
    </location>
</feature>
<evidence type="ECO:0000313" key="2">
    <source>
        <dbReference type="EMBL" id="MFI7261971.1"/>
    </source>
</evidence>
<feature type="transmembrane region" description="Helical" evidence="1">
    <location>
        <begin position="94"/>
        <end position="116"/>
    </location>
</feature>
<organism evidence="2 3">
    <name type="scientific">Micromonospora maritima</name>
    <dbReference type="NCBI Taxonomy" id="986711"/>
    <lineage>
        <taxon>Bacteria</taxon>
        <taxon>Bacillati</taxon>
        <taxon>Actinomycetota</taxon>
        <taxon>Actinomycetes</taxon>
        <taxon>Micromonosporales</taxon>
        <taxon>Micromonosporaceae</taxon>
        <taxon>Micromonospora</taxon>
    </lineage>
</organism>
<sequence length="173" mass="17980">MSARRAALAAITALTAVHIAYTVVALSNYSFRIGLVTHDGVGFVAELLNHLVPLRELLPAMVGLLLLTLLVTFAAVGAWAVRRPARTAGEGSPAAGWTAGVAAVLLNPLAVVWYGFASSNGADYMRTVQPATVLLMVAACAATVVALGKLARTVRRPATAVPGSRRPDPAGRW</sequence>
<feature type="transmembrane region" description="Helical" evidence="1">
    <location>
        <begin position="128"/>
        <end position="147"/>
    </location>
</feature>
<dbReference type="EMBL" id="JBITLE010000002">
    <property type="protein sequence ID" value="MFI7261971.1"/>
    <property type="molecule type" value="Genomic_DNA"/>
</dbReference>